<keyword evidence="3 6" id="KW-0732">Signal</keyword>
<dbReference type="Pfam" id="PF13416">
    <property type="entry name" value="SBP_bac_8"/>
    <property type="match status" value="1"/>
</dbReference>
<comment type="function">
    <text evidence="5">Required for the activity of the bacterial periplasmic transport system of putrescine.</text>
</comment>
<sequence>MKHALFSSFVAPFALTATLVKAEEQLFIYNWTDYTSPEVVKKFEAQTGIKVTVDTYDSNETLLAKLKAGSSGYDVIIPSHNFVPILIHEGLVQKYDAKALPNFGNIEERWVNAEWDPEQQYTVPFHWGTTSIAYREDLYGKKLESLGEFFKPDPSLIGRISVFKTPEEVVNLAHLYLGQETCNADPAQMQKVLDLLLGQKPAVNTYSSEGLNDRLINGDSVFTTQWNGYALKGRVEAAKSNKVVSYAYPKEGVIGWMDTMMIPTTASNVENAKKFINFMLDPENMAVQSNFTGYSNTIKGSQAFQTEELRTSPETNVPETAKIVFSRACDSLSQRLIDKVWTNVLK</sequence>
<protein>
    <recommendedName>
        <fullName evidence="5">Putrescine-binding periplasmic protein</fullName>
    </recommendedName>
</protein>
<evidence type="ECO:0000256" key="6">
    <source>
        <dbReference type="SAM" id="SignalP"/>
    </source>
</evidence>
<dbReference type="PRINTS" id="PR00909">
    <property type="entry name" value="SPERMDNBNDNG"/>
</dbReference>
<keyword evidence="4 5" id="KW-0574">Periplasm</keyword>
<reference evidence="8" key="1">
    <citation type="journal article" date="2019" name="Int. J. Syst. Evol. Microbiol.">
        <title>The Global Catalogue of Microorganisms (GCM) 10K type strain sequencing project: providing services to taxonomists for standard genome sequencing and annotation.</title>
        <authorList>
            <consortium name="The Broad Institute Genomics Platform"/>
            <consortium name="The Broad Institute Genome Sequencing Center for Infectious Disease"/>
            <person name="Wu L."/>
            <person name="Ma J."/>
        </authorList>
    </citation>
    <scope>NUCLEOTIDE SEQUENCE [LARGE SCALE GENOMIC DNA]</scope>
    <source>
        <strain evidence="8">CCUG 55609</strain>
    </source>
</reference>
<name>A0ABW3YZF5_MYCRA</name>
<evidence type="ECO:0000256" key="2">
    <source>
        <dbReference type="ARBA" id="ARBA00022448"/>
    </source>
</evidence>
<dbReference type="PANTHER" id="PTHR30222:SF12">
    <property type="entry name" value="NORSPERMIDINE SENSOR"/>
    <property type="match status" value="1"/>
</dbReference>
<comment type="similarity">
    <text evidence="5">Belongs to the bacterial solute-binding protein PotD/PotF family.</text>
</comment>
<dbReference type="Gene3D" id="3.40.190.10">
    <property type="entry name" value="Periplasmic binding protein-like II"/>
    <property type="match status" value="2"/>
</dbReference>
<keyword evidence="2 5" id="KW-0813">Transport</keyword>
<dbReference type="PANTHER" id="PTHR30222">
    <property type="entry name" value="SPERMIDINE/PUTRESCINE-BINDING PERIPLASMIC PROTEIN"/>
    <property type="match status" value="1"/>
</dbReference>
<dbReference type="SUPFAM" id="SSF53850">
    <property type="entry name" value="Periplasmic binding protein-like II"/>
    <property type="match status" value="1"/>
</dbReference>
<accession>A0ABW3YZF5</accession>
<gene>
    <name evidence="7" type="ORF">ACFQ33_15025</name>
</gene>
<evidence type="ECO:0000313" key="7">
    <source>
        <dbReference type="EMBL" id="MFD1329200.1"/>
    </source>
</evidence>
<dbReference type="PIRSF" id="PIRSF019574">
    <property type="entry name" value="Periplasmic_polyamine_BP"/>
    <property type="match status" value="1"/>
</dbReference>
<proteinExistence type="inferred from homology"/>
<dbReference type="InterPro" id="IPR006059">
    <property type="entry name" value="SBP"/>
</dbReference>
<organism evidence="7 8">
    <name type="scientific">Mycoplana ramosa</name>
    <name type="common">Mycoplana bullata</name>
    <dbReference type="NCBI Taxonomy" id="40837"/>
    <lineage>
        <taxon>Bacteria</taxon>
        <taxon>Pseudomonadati</taxon>
        <taxon>Pseudomonadota</taxon>
        <taxon>Alphaproteobacteria</taxon>
        <taxon>Hyphomicrobiales</taxon>
        <taxon>Rhizobiaceae</taxon>
        <taxon>Mycoplana</taxon>
    </lineage>
</organism>
<dbReference type="EMBL" id="JBHTNF010000009">
    <property type="protein sequence ID" value="MFD1329200.1"/>
    <property type="molecule type" value="Genomic_DNA"/>
</dbReference>
<dbReference type="InterPro" id="IPR001188">
    <property type="entry name" value="Sperm_putr-bd"/>
</dbReference>
<feature type="chain" id="PRO_5047108722" description="Putrescine-binding periplasmic protein" evidence="6">
    <location>
        <begin position="23"/>
        <end position="346"/>
    </location>
</feature>
<dbReference type="Proteomes" id="UP001597173">
    <property type="component" value="Unassembled WGS sequence"/>
</dbReference>
<comment type="subcellular location">
    <subcellularLocation>
        <location evidence="1 5">Periplasm</location>
    </subcellularLocation>
</comment>
<evidence type="ECO:0000256" key="5">
    <source>
        <dbReference type="PIRNR" id="PIRNR019574"/>
    </source>
</evidence>
<keyword evidence="8" id="KW-1185">Reference proteome</keyword>
<dbReference type="RefSeq" id="WP_374835736.1">
    <property type="nucleotide sequence ID" value="NZ_JBHEEW010000002.1"/>
</dbReference>
<evidence type="ECO:0000313" key="8">
    <source>
        <dbReference type="Proteomes" id="UP001597173"/>
    </source>
</evidence>
<evidence type="ECO:0000256" key="4">
    <source>
        <dbReference type="ARBA" id="ARBA00022764"/>
    </source>
</evidence>
<feature type="signal peptide" evidence="6">
    <location>
        <begin position="1"/>
        <end position="22"/>
    </location>
</feature>
<comment type="caution">
    <text evidence="7">The sequence shown here is derived from an EMBL/GenBank/DDBJ whole genome shotgun (WGS) entry which is preliminary data.</text>
</comment>
<evidence type="ECO:0000256" key="1">
    <source>
        <dbReference type="ARBA" id="ARBA00004418"/>
    </source>
</evidence>
<evidence type="ECO:0000256" key="3">
    <source>
        <dbReference type="ARBA" id="ARBA00022729"/>
    </source>
</evidence>